<gene>
    <name evidence="2" type="ORF">JAO75_12625</name>
</gene>
<keyword evidence="1" id="KW-0472">Membrane</keyword>
<name>A0ABS0Y1R4_9HYPH</name>
<feature type="transmembrane region" description="Helical" evidence="1">
    <location>
        <begin position="39"/>
        <end position="57"/>
    </location>
</feature>
<comment type="caution">
    <text evidence="2">The sequence shown here is derived from an EMBL/GenBank/DDBJ whole genome shotgun (WGS) entry which is preliminary data.</text>
</comment>
<keyword evidence="1" id="KW-0812">Transmembrane</keyword>
<feature type="transmembrane region" description="Helical" evidence="1">
    <location>
        <begin position="12"/>
        <end position="33"/>
    </location>
</feature>
<protein>
    <submittedName>
        <fullName evidence="2">Uncharacterized protein</fullName>
    </submittedName>
</protein>
<sequence>MDRWPVPGTQAWPTGWRLVVLGLSVAASIALALTAGWGFWGALVLSVIAVPTADLAFRRLAARR</sequence>
<dbReference type="RefSeq" id="WP_199049497.1">
    <property type="nucleotide sequence ID" value="NZ_JAELXT010000011.1"/>
</dbReference>
<proteinExistence type="predicted"/>
<dbReference type="Proteomes" id="UP000620670">
    <property type="component" value="Unassembled WGS sequence"/>
</dbReference>
<accession>A0ABS0Y1R4</accession>
<keyword evidence="1" id="KW-1133">Transmembrane helix</keyword>
<dbReference type="EMBL" id="JAELXT010000011">
    <property type="protein sequence ID" value="MBJ6126247.1"/>
    <property type="molecule type" value="Genomic_DNA"/>
</dbReference>
<evidence type="ECO:0000313" key="2">
    <source>
        <dbReference type="EMBL" id="MBJ6126247.1"/>
    </source>
</evidence>
<reference evidence="3" key="1">
    <citation type="submission" date="2020-12" db="EMBL/GenBank/DDBJ databases">
        <title>Hymenobacter sp.</title>
        <authorList>
            <person name="Kim M.K."/>
        </authorList>
    </citation>
    <scope>NUCLEOTIDE SEQUENCE [LARGE SCALE GENOMIC DNA]</scope>
    <source>
        <strain evidence="3">BT325</strain>
    </source>
</reference>
<keyword evidence="3" id="KW-1185">Reference proteome</keyword>
<evidence type="ECO:0000256" key="1">
    <source>
        <dbReference type="SAM" id="Phobius"/>
    </source>
</evidence>
<evidence type="ECO:0000313" key="3">
    <source>
        <dbReference type="Proteomes" id="UP000620670"/>
    </source>
</evidence>
<organism evidence="2 3">
    <name type="scientific">Microvirga splendida</name>
    <dbReference type="NCBI Taxonomy" id="2795727"/>
    <lineage>
        <taxon>Bacteria</taxon>
        <taxon>Pseudomonadati</taxon>
        <taxon>Pseudomonadota</taxon>
        <taxon>Alphaproteobacteria</taxon>
        <taxon>Hyphomicrobiales</taxon>
        <taxon>Methylobacteriaceae</taxon>
        <taxon>Microvirga</taxon>
    </lineage>
</organism>